<gene>
    <name evidence="4" type="ORF">POTOM_029877</name>
</gene>
<protein>
    <recommendedName>
        <fullName evidence="3">RING-type domain-containing protein</fullName>
    </recommendedName>
</protein>
<dbReference type="GO" id="GO:0008270">
    <property type="term" value="F:zinc ion binding"/>
    <property type="evidence" value="ECO:0007669"/>
    <property type="project" value="UniProtKB-KW"/>
</dbReference>
<dbReference type="EMBL" id="JAAWWB010000015">
    <property type="protein sequence ID" value="KAG6765819.1"/>
    <property type="molecule type" value="Genomic_DNA"/>
</dbReference>
<feature type="transmembrane region" description="Helical" evidence="2">
    <location>
        <begin position="36"/>
        <end position="57"/>
    </location>
</feature>
<keyword evidence="2" id="KW-0472">Membrane</keyword>
<keyword evidence="1" id="KW-0479">Metal-binding</keyword>
<keyword evidence="1" id="KW-0862">Zinc</keyword>
<dbReference type="Proteomes" id="UP000886885">
    <property type="component" value="Chromosome 8A"/>
</dbReference>
<organism evidence="4 5">
    <name type="scientific">Populus tomentosa</name>
    <name type="common">Chinese white poplar</name>
    <dbReference type="NCBI Taxonomy" id="118781"/>
    <lineage>
        <taxon>Eukaryota</taxon>
        <taxon>Viridiplantae</taxon>
        <taxon>Streptophyta</taxon>
        <taxon>Embryophyta</taxon>
        <taxon>Tracheophyta</taxon>
        <taxon>Spermatophyta</taxon>
        <taxon>Magnoliopsida</taxon>
        <taxon>eudicotyledons</taxon>
        <taxon>Gunneridae</taxon>
        <taxon>Pentapetalae</taxon>
        <taxon>rosids</taxon>
        <taxon>fabids</taxon>
        <taxon>Malpighiales</taxon>
        <taxon>Salicaceae</taxon>
        <taxon>Saliceae</taxon>
        <taxon>Populus</taxon>
    </lineage>
</organism>
<feature type="transmembrane region" description="Helical" evidence="2">
    <location>
        <begin position="69"/>
        <end position="89"/>
    </location>
</feature>
<keyword evidence="2" id="KW-1133">Transmembrane helix</keyword>
<feature type="transmembrane region" description="Helical" evidence="2">
    <location>
        <begin position="274"/>
        <end position="296"/>
    </location>
</feature>
<dbReference type="InterPro" id="IPR019396">
    <property type="entry name" value="TM_Fragile-X-F-assoc"/>
</dbReference>
<dbReference type="Pfam" id="PF13920">
    <property type="entry name" value="zf-C3HC4_3"/>
    <property type="match status" value="1"/>
</dbReference>
<proteinExistence type="predicted"/>
<feature type="domain" description="RING-type" evidence="3">
    <location>
        <begin position="510"/>
        <end position="545"/>
    </location>
</feature>
<keyword evidence="2" id="KW-0812">Transmembrane</keyword>
<dbReference type="PANTHER" id="PTHR46859:SF6">
    <property type="entry name" value="TRANSMEMBRANE FRAGILE-X-F-ASSOCIATED PROTEIN"/>
    <property type="match status" value="1"/>
</dbReference>
<keyword evidence="5" id="KW-1185">Reference proteome</keyword>
<evidence type="ECO:0000256" key="1">
    <source>
        <dbReference type="PROSITE-ProRule" id="PRU00175"/>
    </source>
</evidence>
<dbReference type="PROSITE" id="PS50089">
    <property type="entry name" value="ZF_RING_2"/>
    <property type="match status" value="1"/>
</dbReference>
<keyword evidence="1" id="KW-0863">Zinc-finger</keyword>
<feature type="transmembrane region" description="Helical" evidence="2">
    <location>
        <begin position="95"/>
        <end position="117"/>
    </location>
</feature>
<reference evidence="4" key="1">
    <citation type="journal article" date="2020" name="bioRxiv">
        <title>Hybrid origin of Populus tomentosa Carr. identified through genome sequencing and phylogenomic analysis.</title>
        <authorList>
            <person name="An X."/>
            <person name="Gao K."/>
            <person name="Chen Z."/>
            <person name="Li J."/>
            <person name="Yang X."/>
            <person name="Yang X."/>
            <person name="Zhou J."/>
            <person name="Guo T."/>
            <person name="Zhao T."/>
            <person name="Huang S."/>
            <person name="Miao D."/>
            <person name="Khan W.U."/>
            <person name="Rao P."/>
            <person name="Ye M."/>
            <person name="Lei B."/>
            <person name="Liao W."/>
            <person name="Wang J."/>
            <person name="Ji L."/>
            <person name="Li Y."/>
            <person name="Guo B."/>
            <person name="Mustafa N.S."/>
            <person name="Li S."/>
            <person name="Yun Q."/>
            <person name="Keller S.R."/>
            <person name="Mao J."/>
            <person name="Zhang R."/>
            <person name="Strauss S.H."/>
        </authorList>
    </citation>
    <scope>NUCLEOTIDE SEQUENCE</scope>
    <source>
        <strain evidence="4">GM15</strain>
        <tissue evidence="4">Leaf</tissue>
    </source>
</reference>
<evidence type="ECO:0000313" key="4">
    <source>
        <dbReference type="EMBL" id="KAG6765819.1"/>
    </source>
</evidence>
<comment type="caution">
    <text evidence="4">The sequence shown here is derived from an EMBL/GenBank/DDBJ whole genome shotgun (WGS) entry which is preliminary data.</text>
</comment>
<name>A0A8X8CTA9_POPTO</name>
<dbReference type="OrthoDB" id="1711136at2759"/>
<evidence type="ECO:0000313" key="5">
    <source>
        <dbReference type="Proteomes" id="UP000886885"/>
    </source>
</evidence>
<feature type="transmembrane region" description="Helical" evidence="2">
    <location>
        <begin position="12"/>
        <end position="30"/>
    </location>
</feature>
<feature type="transmembrane region" description="Helical" evidence="2">
    <location>
        <begin position="146"/>
        <end position="166"/>
    </location>
</feature>
<dbReference type="InterPro" id="IPR001841">
    <property type="entry name" value="Znf_RING"/>
</dbReference>
<evidence type="ECO:0000259" key="3">
    <source>
        <dbReference type="PROSITE" id="PS50089"/>
    </source>
</evidence>
<dbReference type="PANTHER" id="PTHR46859">
    <property type="entry name" value="TRANSMEMBRANE FRAGILE-X-F-ASSOCIATED PROTEIN"/>
    <property type="match status" value="1"/>
</dbReference>
<sequence>MSWRRVAKSSQGLIAHALLFSFTLLLSFKLDRAVSYYWWIVFVPLWLFHAVVARGRFSLPAPSMPHDRHWAPCHAVMATPLLVAFEILLCIHLESIYVVNLKIVFLPLLAFETAILIDNIRMCRALMPGDEESMSDEAIWETLPHFWVAISMVFFIAATIFTLLKLCGDLVVLGWWDLFINYGIAECFAFLVCTKWYNPVIHRHSRNGGPSSSSTSRYVDWNRGLMVSDEDEHQSSGICNPQEIGGHFMKIPFIGFQIMLFMRLEGSPPGAEHIPFLILFAPLLLIQGAGVLFAAYRLVEKIVLLLSIGVGSGRYFAVTSKAHDYFEFLYRGSRLLGWWSIDEGSSEERARLYCAGGSGVLYCAMTIRMHSSVAQQNWKFPFDHMNIATISSSMHDYARLLKCTSLDEIRHENIDSTSKVWLRMVVNNTYVGLGGSGRAIPSRPNHHHSYNTFSAEIVKKKPKTELVDEIRRLHALLIDQTEITKFSQEEYERLQNVIVSGNNLVDKILCRICFEGQINVVLLPCRHHALCSTCCEKCKKCPICRVPIEERLPVYDV</sequence>
<feature type="transmembrane region" description="Helical" evidence="2">
    <location>
        <begin position="178"/>
        <end position="197"/>
    </location>
</feature>
<dbReference type="Pfam" id="PF10269">
    <property type="entry name" value="Tmemb_185A"/>
    <property type="match status" value="1"/>
</dbReference>
<evidence type="ECO:0000256" key="2">
    <source>
        <dbReference type="SAM" id="Phobius"/>
    </source>
</evidence>
<dbReference type="AlphaFoldDB" id="A0A8X8CTA9"/>
<accession>A0A8X8CTA9</accession>